<evidence type="ECO:0000256" key="3">
    <source>
        <dbReference type="ARBA" id="ARBA00022989"/>
    </source>
</evidence>
<evidence type="ECO:0000313" key="6">
    <source>
        <dbReference type="EMBL" id="CAB4790860.1"/>
    </source>
</evidence>
<evidence type="ECO:0000256" key="1">
    <source>
        <dbReference type="ARBA" id="ARBA00004141"/>
    </source>
</evidence>
<dbReference type="GO" id="GO:0009977">
    <property type="term" value="F:proton motive force dependent protein transmembrane transporter activity"/>
    <property type="evidence" value="ECO:0007669"/>
    <property type="project" value="TreeGrafter"/>
</dbReference>
<keyword evidence="4 5" id="KW-0472">Membrane</keyword>
<keyword evidence="3 5" id="KW-1133">Transmembrane helix</keyword>
<feature type="transmembrane region" description="Helical" evidence="5">
    <location>
        <begin position="128"/>
        <end position="152"/>
    </location>
</feature>
<gene>
    <name evidence="6" type="ORF">UFOPK2921_01463</name>
</gene>
<sequence length="219" mass="24549">MVILAFYDPVLRFLRQPYANVCARRPDLVQDCDFSTLGPLEGFNTRLKISLYGGLILALPIVLWQIWRFIVPALHSKEKKYAIPFVLSSVILFVLGGFFAYYTLDKGLEWLISWSGSDVRQAFQISKYVSFVGLMVAAFGIGFEFPVLLVFLQLAGVVKPRQLVQGWRVAIVVIVVIAAVITPSGDPITLLLLSVPLVLFYFIAILIGHLATRNRKDDD</sequence>
<dbReference type="AlphaFoldDB" id="A0A6J6X0F4"/>
<proteinExistence type="inferred from homology"/>
<feature type="transmembrane region" description="Helical" evidence="5">
    <location>
        <begin position="164"/>
        <end position="182"/>
    </location>
</feature>
<dbReference type="GO" id="GO:0043953">
    <property type="term" value="P:protein transport by the Tat complex"/>
    <property type="evidence" value="ECO:0007669"/>
    <property type="project" value="TreeGrafter"/>
</dbReference>
<dbReference type="NCBIfam" id="TIGR00945">
    <property type="entry name" value="tatC"/>
    <property type="match status" value="1"/>
</dbReference>
<dbReference type="GO" id="GO:0033281">
    <property type="term" value="C:TAT protein transport complex"/>
    <property type="evidence" value="ECO:0007669"/>
    <property type="project" value="TreeGrafter"/>
</dbReference>
<dbReference type="GO" id="GO:0065002">
    <property type="term" value="P:intracellular protein transmembrane transport"/>
    <property type="evidence" value="ECO:0007669"/>
    <property type="project" value="TreeGrafter"/>
</dbReference>
<dbReference type="EMBL" id="CAEZZV010000257">
    <property type="protein sequence ID" value="CAB4790860.1"/>
    <property type="molecule type" value="Genomic_DNA"/>
</dbReference>
<dbReference type="PRINTS" id="PR01840">
    <property type="entry name" value="TATCFAMILY"/>
</dbReference>
<protein>
    <submittedName>
        <fullName evidence="6">Unannotated protein</fullName>
    </submittedName>
</protein>
<dbReference type="InterPro" id="IPR002033">
    <property type="entry name" value="TatC"/>
</dbReference>
<dbReference type="HAMAP" id="MF_00902">
    <property type="entry name" value="TatC"/>
    <property type="match status" value="1"/>
</dbReference>
<accession>A0A6J6X0F4</accession>
<feature type="transmembrane region" description="Helical" evidence="5">
    <location>
        <begin position="188"/>
        <end position="211"/>
    </location>
</feature>
<dbReference type="PANTHER" id="PTHR30371">
    <property type="entry name" value="SEC-INDEPENDENT PROTEIN TRANSLOCASE PROTEIN TATC"/>
    <property type="match status" value="1"/>
</dbReference>
<keyword evidence="2 5" id="KW-0812">Transmembrane</keyword>
<reference evidence="6" key="1">
    <citation type="submission" date="2020-05" db="EMBL/GenBank/DDBJ databases">
        <authorList>
            <person name="Chiriac C."/>
            <person name="Salcher M."/>
            <person name="Ghai R."/>
            <person name="Kavagutti S V."/>
        </authorList>
    </citation>
    <scope>NUCLEOTIDE SEQUENCE</scope>
</reference>
<organism evidence="6">
    <name type="scientific">freshwater metagenome</name>
    <dbReference type="NCBI Taxonomy" id="449393"/>
    <lineage>
        <taxon>unclassified sequences</taxon>
        <taxon>metagenomes</taxon>
        <taxon>ecological metagenomes</taxon>
    </lineage>
</organism>
<comment type="subcellular location">
    <subcellularLocation>
        <location evidence="1">Membrane</location>
        <topology evidence="1">Multi-pass membrane protein</topology>
    </subcellularLocation>
</comment>
<evidence type="ECO:0000256" key="4">
    <source>
        <dbReference type="ARBA" id="ARBA00023136"/>
    </source>
</evidence>
<evidence type="ECO:0000256" key="2">
    <source>
        <dbReference type="ARBA" id="ARBA00022692"/>
    </source>
</evidence>
<dbReference type="PANTHER" id="PTHR30371:SF0">
    <property type="entry name" value="SEC-INDEPENDENT PROTEIN TRANSLOCASE PROTEIN TATC, CHLOROPLASTIC-RELATED"/>
    <property type="match status" value="1"/>
</dbReference>
<dbReference type="Pfam" id="PF00902">
    <property type="entry name" value="TatC"/>
    <property type="match status" value="1"/>
</dbReference>
<name>A0A6J6X0F4_9ZZZZ</name>
<feature type="transmembrane region" description="Helical" evidence="5">
    <location>
        <begin position="82"/>
        <end position="104"/>
    </location>
</feature>
<evidence type="ECO:0000256" key="5">
    <source>
        <dbReference type="SAM" id="Phobius"/>
    </source>
</evidence>
<feature type="transmembrane region" description="Helical" evidence="5">
    <location>
        <begin position="49"/>
        <end position="70"/>
    </location>
</feature>